<keyword evidence="2" id="KW-1185">Reference proteome</keyword>
<comment type="caution">
    <text evidence="1">The sequence shown here is derived from an EMBL/GenBank/DDBJ whole genome shotgun (WGS) entry which is preliminary data.</text>
</comment>
<dbReference type="Proteomes" id="UP000317494">
    <property type="component" value="Unassembled WGS sequence"/>
</dbReference>
<evidence type="ECO:0000313" key="2">
    <source>
        <dbReference type="Proteomes" id="UP000317494"/>
    </source>
</evidence>
<evidence type="ECO:0000313" key="1">
    <source>
        <dbReference type="EMBL" id="TPX34956.1"/>
    </source>
</evidence>
<dbReference type="EMBL" id="QEAN01000486">
    <property type="protein sequence ID" value="TPX34956.1"/>
    <property type="molecule type" value="Genomic_DNA"/>
</dbReference>
<organism evidence="1 2">
    <name type="scientific">Synchytrium endobioticum</name>
    <dbReference type="NCBI Taxonomy" id="286115"/>
    <lineage>
        <taxon>Eukaryota</taxon>
        <taxon>Fungi</taxon>
        <taxon>Fungi incertae sedis</taxon>
        <taxon>Chytridiomycota</taxon>
        <taxon>Chytridiomycota incertae sedis</taxon>
        <taxon>Chytridiomycetes</taxon>
        <taxon>Synchytriales</taxon>
        <taxon>Synchytriaceae</taxon>
        <taxon>Synchytrium</taxon>
    </lineage>
</organism>
<dbReference type="AlphaFoldDB" id="A0A507CAC9"/>
<name>A0A507CAC9_9FUNG</name>
<reference evidence="1 2" key="1">
    <citation type="journal article" date="2019" name="Sci. Rep.">
        <title>Comparative genomics of chytrid fungi reveal insights into the obligate biotrophic and pathogenic lifestyle of Synchytrium endobioticum.</title>
        <authorList>
            <person name="van de Vossenberg B.T.L.H."/>
            <person name="Warris S."/>
            <person name="Nguyen H.D.T."/>
            <person name="van Gent-Pelzer M.P.E."/>
            <person name="Joly D.L."/>
            <person name="van de Geest H.C."/>
            <person name="Bonants P.J.M."/>
            <person name="Smith D.S."/>
            <person name="Levesque C.A."/>
            <person name="van der Lee T.A.J."/>
        </authorList>
    </citation>
    <scope>NUCLEOTIDE SEQUENCE [LARGE SCALE GENOMIC DNA]</scope>
    <source>
        <strain evidence="1 2">MB42</strain>
    </source>
</reference>
<proteinExistence type="predicted"/>
<sequence>MLVVGRRGMPGLDRVWTGGGDFLSLSIELDLFDEDFAEFYAAEMVPAIEEAHKILKATSAYQIFDSPLVSRLFTFSRRKPSQPGRFLSNFYASPGRRGCRERVCRMMCSSLLFPL</sequence>
<dbReference type="VEuPathDB" id="FungiDB:SeMB42_g07249"/>
<accession>A0A507CAC9</accession>
<protein>
    <submittedName>
        <fullName evidence="1">Uncharacterized protein</fullName>
    </submittedName>
</protein>
<gene>
    <name evidence="1" type="ORF">SeMB42_g07249</name>
</gene>